<gene>
    <name evidence="2" type="ORF">SCF082_LOCUS48909</name>
</gene>
<keyword evidence="3" id="KW-1185">Reference proteome</keyword>
<sequence>MAPKSSVAVKPRKDGGDRDQAMEMPENRGILWGKSPEECSKQNIDLFQADVDPSLLFGDLHGAALLDQVYAFYGDGIYDARILREGLSQLAAGEPVLKWKDSERTFPAEAGTFNHRAEAFYRSFESNPENALVQEVARRGLKSVKFLKWNTPSSIWAAFISTHNGFHTGSGQSFMEVGEDAIKVEAMWKQQCTQTGMSNLSEYTYIALVPKRNILVDFRRSYHSCRCLTTNAPIQMSCMIHA</sequence>
<proteinExistence type="predicted"/>
<name>A0ABP0RWZ5_9DINO</name>
<protein>
    <submittedName>
        <fullName evidence="2">Uncharacterized protein</fullName>
    </submittedName>
</protein>
<reference evidence="2 3" key="1">
    <citation type="submission" date="2024-02" db="EMBL/GenBank/DDBJ databases">
        <authorList>
            <person name="Chen Y."/>
            <person name="Shah S."/>
            <person name="Dougan E. K."/>
            <person name="Thang M."/>
            <person name="Chan C."/>
        </authorList>
    </citation>
    <scope>NUCLEOTIDE SEQUENCE [LARGE SCALE GENOMIC DNA]</scope>
</reference>
<evidence type="ECO:0000256" key="1">
    <source>
        <dbReference type="SAM" id="MobiDB-lite"/>
    </source>
</evidence>
<feature type="region of interest" description="Disordered" evidence="1">
    <location>
        <begin position="1"/>
        <end position="24"/>
    </location>
</feature>
<organism evidence="2 3">
    <name type="scientific">Durusdinium trenchii</name>
    <dbReference type="NCBI Taxonomy" id="1381693"/>
    <lineage>
        <taxon>Eukaryota</taxon>
        <taxon>Sar</taxon>
        <taxon>Alveolata</taxon>
        <taxon>Dinophyceae</taxon>
        <taxon>Suessiales</taxon>
        <taxon>Symbiodiniaceae</taxon>
        <taxon>Durusdinium</taxon>
    </lineage>
</organism>
<comment type="caution">
    <text evidence="2">The sequence shown here is derived from an EMBL/GenBank/DDBJ whole genome shotgun (WGS) entry which is preliminary data.</text>
</comment>
<evidence type="ECO:0000313" key="2">
    <source>
        <dbReference type="EMBL" id="CAK9104893.1"/>
    </source>
</evidence>
<dbReference type="EMBL" id="CAXAMM010042449">
    <property type="protein sequence ID" value="CAK9104893.1"/>
    <property type="molecule type" value="Genomic_DNA"/>
</dbReference>
<evidence type="ECO:0000313" key="3">
    <source>
        <dbReference type="Proteomes" id="UP001642464"/>
    </source>
</evidence>
<dbReference type="Proteomes" id="UP001642464">
    <property type="component" value="Unassembled WGS sequence"/>
</dbReference>
<accession>A0ABP0RWZ5</accession>
<feature type="compositionally biased region" description="Basic and acidic residues" evidence="1">
    <location>
        <begin position="11"/>
        <end position="21"/>
    </location>
</feature>